<evidence type="ECO:0000313" key="1">
    <source>
        <dbReference type="EMBL" id="CAI07738.1"/>
    </source>
</evidence>
<dbReference type="Proteomes" id="UP000006552">
    <property type="component" value="Chromosome"/>
</dbReference>
<keyword evidence="2" id="KW-1185">Reference proteome</keyword>
<proteinExistence type="predicted"/>
<reference evidence="1 2" key="1">
    <citation type="journal article" date="2005" name="Arch. Microbiol.">
        <title>The genome sequence of an anaerobic aromatic-degrading denitrifying bacterium, strain EbN1.</title>
        <authorList>
            <person name="Rabus R."/>
            <person name="Kube M."/>
            <person name="Heider J."/>
            <person name="Beck A."/>
            <person name="Heitmann K."/>
            <person name="Widdel F."/>
            <person name="Reinhardt R."/>
        </authorList>
    </citation>
    <scope>NUCLEOTIDE SEQUENCE [LARGE SCALE GENOMIC DNA]</scope>
    <source>
        <strain evidence="1 2">EbN1</strain>
    </source>
</reference>
<accession>Q5P4M4</accession>
<dbReference type="AlphaFoldDB" id="Q5P4M4"/>
<protein>
    <submittedName>
        <fullName evidence="1">Uncharacterized protein</fullName>
    </submittedName>
</protein>
<organism evidence="1 2">
    <name type="scientific">Aromatoleum aromaticum (strain DSM 19018 / LMG 30748 / EbN1)</name>
    <name type="common">Azoarcus sp. (strain EbN1)</name>
    <dbReference type="NCBI Taxonomy" id="76114"/>
    <lineage>
        <taxon>Bacteria</taxon>
        <taxon>Pseudomonadati</taxon>
        <taxon>Pseudomonadota</taxon>
        <taxon>Betaproteobacteria</taxon>
        <taxon>Rhodocyclales</taxon>
        <taxon>Rhodocyclaceae</taxon>
        <taxon>Aromatoleum</taxon>
    </lineage>
</organism>
<dbReference type="HOGENOM" id="CLU_2056496_0_0_4"/>
<dbReference type="EMBL" id="CR555306">
    <property type="protein sequence ID" value="CAI07738.1"/>
    <property type="molecule type" value="Genomic_DNA"/>
</dbReference>
<sequence length="119" mass="13169">MVNDRGAPASAALDEAAPSRILAITACSDSPAAVFSGTTRLRPILDLSTLGWPLESQRLRMPNCSFVSLRQRLAKPDTVQEFFDVLIQFDYCPSFGRYDAPRMERSHSVQKLAGSDQHK</sequence>
<gene>
    <name evidence="1" type="ORF">ebA2864</name>
</gene>
<dbReference type="KEGG" id="eba:ebA2864"/>
<name>Q5P4M4_AROAE</name>
<dbReference type="STRING" id="76114.ebA2864"/>
<evidence type="ECO:0000313" key="2">
    <source>
        <dbReference type="Proteomes" id="UP000006552"/>
    </source>
</evidence>